<evidence type="ECO:0000256" key="7">
    <source>
        <dbReference type="ARBA" id="ARBA00023125"/>
    </source>
</evidence>
<feature type="binding site" evidence="10">
    <location>
        <position position="230"/>
    </location>
    <ligand>
        <name>Mn(2+)</name>
        <dbReference type="ChEBI" id="CHEBI:29035"/>
    </ligand>
</feature>
<evidence type="ECO:0000256" key="8">
    <source>
        <dbReference type="ARBA" id="ARBA00023211"/>
    </source>
</evidence>
<gene>
    <name evidence="10 11" type="primary">cas1</name>
    <name evidence="11" type="ORF">GCM10011357_22580</name>
</gene>
<evidence type="ECO:0000256" key="3">
    <source>
        <dbReference type="ARBA" id="ARBA00022759"/>
    </source>
</evidence>
<feature type="binding site" evidence="10">
    <location>
        <position position="245"/>
    </location>
    <ligand>
        <name>Mn(2+)</name>
        <dbReference type="ChEBI" id="CHEBI:29035"/>
    </ligand>
</feature>
<dbReference type="Gene3D" id="3.100.10.20">
    <property type="entry name" value="CRISPR-associated endonuclease Cas1, N-terminal domain"/>
    <property type="match status" value="1"/>
</dbReference>
<dbReference type="NCBIfam" id="TIGR00287">
    <property type="entry name" value="cas1"/>
    <property type="match status" value="1"/>
</dbReference>
<dbReference type="EMBL" id="BMGJ01000008">
    <property type="protein sequence ID" value="GGD66813.1"/>
    <property type="molecule type" value="Genomic_DNA"/>
</dbReference>
<dbReference type="PANTHER" id="PTHR34353">
    <property type="entry name" value="CRISPR-ASSOCIATED ENDONUCLEASE CAS1 1"/>
    <property type="match status" value="1"/>
</dbReference>
<comment type="function">
    <text evidence="10">CRISPR (clustered regularly interspaced short palindromic repeat), is an adaptive immune system that provides protection against mobile genetic elements (viruses, transposable elements and conjugative plasmids). CRISPR clusters contain spacers, sequences complementary to antecedent mobile elements, and target invading nucleic acids. CRISPR clusters are transcribed and processed into CRISPR RNA (crRNA). Acts as a dsDNA endonuclease. Involved in the integration of spacer DNA into the CRISPR cassette.</text>
</comment>
<evidence type="ECO:0000313" key="11">
    <source>
        <dbReference type="EMBL" id="GGD66813.1"/>
    </source>
</evidence>
<protein>
    <recommendedName>
        <fullName evidence="10">CRISPR-associated endonuclease Cas1</fullName>
        <ecNumber evidence="10">3.1.-.-</ecNumber>
    </recommendedName>
</protein>
<dbReference type="RefSeq" id="WP_099034918.1">
    <property type="nucleotide sequence ID" value="NZ_BMGJ01000008.1"/>
</dbReference>
<dbReference type="Pfam" id="PF01867">
    <property type="entry name" value="Cas_Cas1"/>
    <property type="match status" value="1"/>
</dbReference>
<evidence type="ECO:0000256" key="9">
    <source>
        <dbReference type="ARBA" id="ARBA00038592"/>
    </source>
</evidence>
<dbReference type="Gene3D" id="1.20.120.920">
    <property type="entry name" value="CRISPR-associated endonuclease Cas1, C-terminal domain"/>
    <property type="match status" value="1"/>
</dbReference>
<organism evidence="11 12">
    <name type="scientific">Lacimicrobium alkaliphilum</name>
    <dbReference type="NCBI Taxonomy" id="1526571"/>
    <lineage>
        <taxon>Bacteria</taxon>
        <taxon>Pseudomonadati</taxon>
        <taxon>Pseudomonadota</taxon>
        <taxon>Gammaproteobacteria</taxon>
        <taxon>Alteromonadales</taxon>
        <taxon>Alteromonadaceae</taxon>
        <taxon>Lacimicrobium</taxon>
    </lineage>
</organism>
<keyword evidence="2 10" id="KW-0479">Metal-binding</keyword>
<dbReference type="InterPro" id="IPR042206">
    <property type="entry name" value="CRISPR-assoc_Cas1_C"/>
</dbReference>
<dbReference type="CDD" id="cd09721">
    <property type="entry name" value="Cas1_I-C"/>
    <property type="match status" value="1"/>
</dbReference>
<dbReference type="Proteomes" id="UP000614272">
    <property type="component" value="Unassembled WGS sequence"/>
</dbReference>
<dbReference type="InterPro" id="IPR042211">
    <property type="entry name" value="CRISPR-assoc_Cas1_N"/>
</dbReference>
<proteinExistence type="inferred from homology"/>
<comment type="similarity">
    <text evidence="10">Belongs to the CRISPR-associated endonuclease Cas1 family.</text>
</comment>
<dbReference type="EC" id="3.1.-.-" evidence="10"/>
<keyword evidence="1 10" id="KW-0540">Nuclease</keyword>
<reference evidence="12" key="1">
    <citation type="journal article" date="2019" name="Int. J. Syst. Evol. Microbiol.">
        <title>The Global Catalogue of Microorganisms (GCM) 10K type strain sequencing project: providing services to taxonomists for standard genome sequencing and annotation.</title>
        <authorList>
            <consortium name="The Broad Institute Genomics Platform"/>
            <consortium name="The Broad Institute Genome Sequencing Center for Infectious Disease"/>
            <person name="Wu L."/>
            <person name="Ma J."/>
        </authorList>
    </citation>
    <scope>NUCLEOTIDE SEQUENCE [LARGE SCALE GENOMIC DNA]</scope>
    <source>
        <strain evidence="12">CGMCC 1.12923</strain>
    </source>
</reference>
<evidence type="ECO:0000256" key="10">
    <source>
        <dbReference type="HAMAP-Rule" id="MF_01470"/>
    </source>
</evidence>
<dbReference type="NCBIfam" id="TIGR03640">
    <property type="entry name" value="cas1_DVULG"/>
    <property type="match status" value="1"/>
</dbReference>
<keyword evidence="6 10" id="KW-0051">Antiviral defense</keyword>
<dbReference type="GO" id="GO:0004519">
    <property type="term" value="F:endonuclease activity"/>
    <property type="evidence" value="ECO:0007669"/>
    <property type="project" value="UniProtKB-KW"/>
</dbReference>
<dbReference type="InterPro" id="IPR002729">
    <property type="entry name" value="CRISPR-assoc_Cas1"/>
</dbReference>
<accession>A0ABQ1RHP9</accession>
<keyword evidence="3 10" id="KW-0255">Endonuclease</keyword>
<dbReference type="HAMAP" id="MF_01470">
    <property type="entry name" value="Cas1"/>
    <property type="match status" value="1"/>
</dbReference>
<keyword evidence="8 10" id="KW-0464">Manganese</keyword>
<dbReference type="InterPro" id="IPR050646">
    <property type="entry name" value="Cas1"/>
</dbReference>
<evidence type="ECO:0000256" key="2">
    <source>
        <dbReference type="ARBA" id="ARBA00022723"/>
    </source>
</evidence>
<feature type="binding site" evidence="10">
    <location>
        <position position="161"/>
    </location>
    <ligand>
        <name>Mn(2+)</name>
        <dbReference type="ChEBI" id="CHEBI:29035"/>
    </ligand>
</feature>
<evidence type="ECO:0000256" key="1">
    <source>
        <dbReference type="ARBA" id="ARBA00022722"/>
    </source>
</evidence>
<name>A0ABQ1RHP9_9ALTE</name>
<keyword evidence="5 10" id="KW-0460">Magnesium</keyword>
<evidence type="ECO:0000256" key="5">
    <source>
        <dbReference type="ARBA" id="ARBA00022842"/>
    </source>
</evidence>
<comment type="cofactor">
    <cofactor evidence="10">
        <name>Mg(2+)</name>
        <dbReference type="ChEBI" id="CHEBI:18420"/>
    </cofactor>
    <cofactor evidence="10">
        <name>Mn(2+)</name>
        <dbReference type="ChEBI" id="CHEBI:29035"/>
    </cofactor>
</comment>
<keyword evidence="7 10" id="KW-0238">DNA-binding</keyword>
<comment type="subunit">
    <text evidence="9 10">Homodimer, forms a heterotetramer with a Cas2 homodimer.</text>
</comment>
<keyword evidence="4 10" id="KW-0378">Hydrolase</keyword>
<keyword evidence="12" id="KW-1185">Reference proteome</keyword>
<evidence type="ECO:0000313" key="12">
    <source>
        <dbReference type="Proteomes" id="UP000614272"/>
    </source>
</evidence>
<evidence type="ECO:0000256" key="4">
    <source>
        <dbReference type="ARBA" id="ARBA00022801"/>
    </source>
</evidence>
<comment type="caution">
    <text evidence="11">The sequence shown here is derived from an EMBL/GenBank/DDBJ whole genome shotgun (WGS) entry which is preliminary data.</text>
</comment>
<dbReference type="PANTHER" id="PTHR34353:SF2">
    <property type="entry name" value="CRISPR-ASSOCIATED ENDONUCLEASE CAS1 1"/>
    <property type="match status" value="1"/>
</dbReference>
<sequence>MKKLQNCLYLTKDKLYAHKEREAIVIKHEKETLLKVPVHTISSIYCFGQTRVSAGLMAHCAENDVNLAYFDLFGRYQARIQGRKSGNVLLRRAQFRTSDNAPVPIARNIIAAKIQNCRGLLLRHLRNHGQNPVLTEAASAMKFSLEQARNASSLDSIRGIEGDAAARYFSVFQHLIKPELRSQFRFNGRSRRPPKDPVNALLSLIYSVIGRDISGALHAVGLDPQVGFLHADRPGRDSLAQDILEEFRAYIADRLALSLINRQQIKHTDFETDVSGAVRLKEGARKTLFTALQQRKQETIHHPFLNEKVEIGLLPHIQSMLLARHLRGDLQHYPPFLAR</sequence>
<dbReference type="InterPro" id="IPR019856">
    <property type="entry name" value="CRISPR-assoc_Cas1_DVULG"/>
</dbReference>
<evidence type="ECO:0000256" key="6">
    <source>
        <dbReference type="ARBA" id="ARBA00023118"/>
    </source>
</evidence>